<comment type="caution">
    <text evidence="1">The sequence shown here is derived from an EMBL/GenBank/DDBJ whole genome shotgun (WGS) entry which is preliminary data.</text>
</comment>
<dbReference type="AlphaFoldDB" id="A0A840Q3Q3"/>
<evidence type="ECO:0000313" key="1">
    <source>
        <dbReference type="EMBL" id="MBB5153005.1"/>
    </source>
</evidence>
<accession>A0A840Q3Q3</accession>
<reference evidence="1 2" key="1">
    <citation type="submission" date="2020-08" db="EMBL/GenBank/DDBJ databases">
        <title>Sequencing the genomes of 1000 actinobacteria strains.</title>
        <authorList>
            <person name="Klenk H.-P."/>
        </authorList>
    </citation>
    <scope>NUCLEOTIDE SEQUENCE [LARGE SCALE GENOMIC DNA]</scope>
    <source>
        <strain evidence="1 2">DSM 45584</strain>
    </source>
</reference>
<dbReference type="Proteomes" id="UP000584374">
    <property type="component" value="Unassembled WGS sequence"/>
</dbReference>
<evidence type="ECO:0000313" key="2">
    <source>
        <dbReference type="Proteomes" id="UP000584374"/>
    </source>
</evidence>
<dbReference type="RefSeq" id="WP_184723193.1">
    <property type="nucleotide sequence ID" value="NZ_JACHIW010000001.1"/>
</dbReference>
<proteinExistence type="predicted"/>
<keyword evidence="2" id="KW-1185">Reference proteome</keyword>
<evidence type="ECO:0008006" key="3">
    <source>
        <dbReference type="Google" id="ProtNLM"/>
    </source>
</evidence>
<dbReference type="EMBL" id="JACHIW010000001">
    <property type="protein sequence ID" value="MBB5153005.1"/>
    <property type="molecule type" value="Genomic_DNA"/>
</dbReference>
<protein>
    <recommendedName>
        <fullName evidence="3">Transposase</fullName>
    </recommendedName>
</protein>
<sequence>MRRERDRRTRIADAAIERVVEQGLGRSRIWPPMVGWVCRAFDVVLRTRRALLEATAAWLAILRGALG</sequence>
<organism evidence="1 2">
    <name type="scientific">Saccharopolyspora phatthalungensis</name>
    <dbReference type="NCBI Taxonomy" id="664693"/>
    <lineage>
        <taxon>Bacteria</taxon>
        <taxon>Bacillati</taxon>
        <taxon>Actinomycetota</taxon>
        <taxon>Actinomycetes</taxon>
        <taxon>Pseudonocardiales</taxon>
        <taxon>Pseudonocardiaceae</taxon>
        <taxon>Saccharopolyspora</taxon>
    </lineage>
</organism>
<name>A0A840Q3Q3_9PSEU</name>
<gene>
    <name evidence="1" type="ORF">BJ970_000539</name>
</gene>